<proteinExistence type="predicted"/>
<reference evidence="2" key="1">
    <citation type="submission" date="2022-11" db="UniProtKB">
        <authorList>
            <consortium name="WormBaseParasite"/>
        </authorList>
    </citation>
    <scope>IDENTIFICATION</scope>
</reference>
<dbReference type="Proteomes" id="UP000887574">
    <property type="component" value="Unplaced"/>
</dbReference>
<accession>A0A915DVC3</accession>
<evidence type="ECO:0000313" key="2">
    <source>
        <dbReference type="WBParaSite" id="jg23179"/>
    </source>
</evidence>
<keyword evidence="1" id="KW-1185">Reference proteome</keyword>
<protein>
    <submittedName>
        <fullName evidence="2">Uncharacterized protein</fullName>
    </submittedName>
</protein>
<dbReference type="AlphaFoldDB" id="A0A915DVC3"/>
<name>A0A915DVC3_9BILA</name>
<organism evidence="1 2">
    <name type="scientific">Ditylenchus dipsaci</name>
    <dbReference type="NCBI Taxonomy" id="166011"/>
    <lineage>
        <taxon>Eukaryota</taxon>
        <taxon>Metazoa</taxon>
        <taxon>Ecdysozoa</taxon>
        <taxon>Nematoda</taxon>
        <taxon>Chromadorea</taxon>
        <taxon>Rhabditida</taxon>
        <taxon>Tylenchina</taxon>
        <taxon>Tylenchomorpha</taxon>
        <taxon>Sphaerularioidea</taxon>
        <taxon>Anguinidae</taxon>
        <taxon>Anguininae</taxon>
        <taxon>Ditylenchus</taxon>
    </lineage>
</organism>
<sequence length="70" mass="8401">MVETEEMQALIKLHSTLIPEFSSLSKLKVNLRFQYSWPTENYGLTLRPYYWDYYNQNDTYPITIGLNTIF</sequence>
<evidence type="ECO:0000313" key="1">
    <source>
        <dbReference type="Proteomes" id="UP000887574"/>
    </source>
</evidence>
<dbReference type="WBParaSite" id="jg23179">
    <property type="protein sequence ID" value="jg23179"/>
    <property type="gene ID" value="jg23179"/>
</dbReference>